<dbReference type="KEGG" id="vg:65130287"/>
<name>A0A7M1RZ33_9CAUD</name>
<dbReference type="EMBL" id="MT774392">
    <property type="protein sequence ID" value="QOR59677.1"/>
    <property type="molecule type" value="Genomic_DNA"/>
</dbReference>
<accession>A0A7M1RZ33</accession>
<dbReference type="RefSeq" id="YP_010111835.1">
    <property type="nucleotide sequence ID" value="NC_055885.1"/>
</dbReference>
<protein>
    <submittedName>
        <fullName evidence="1">Uncharacterized protein</fullName>
    </submittedName>
</protein>
<organism evidence="1 2">
    <name type="scientific">uncultured phage cr128_1</name>
    <dbReference type="NCBI Taxonomy" id="2772076"/>
    <lineage>
        <taxon>Viruses</taxon>
        <taxon>Duplodnaviria</taxon>
        <taxon>Heunggongvirae</taxon>
        <taxon>Uroviricota</taxon>
        <taxon>Caudoviricetes</taxon>
        <taxon>Crassvirales</taxon>
        <taxon>Steigviridae</taxon>
        <taxon>Asinivirinae</taxon>
        <taxon>Mahlunavirus</taxon>
        <taxon>Mahlunavirus rarus</taxon>
    </lineage>
</organism>
<evidence type="ECO:0000313" key="2">
    <source>
        <dbReference type="Proteomes" id="UP000594055"/>
    </source>
</evidence>
<dbReference type="GeneID" id="65130287"/>
<reference evidence="1 2" key="1">
    <citation type="submission" date="2020-07" db="EMBL/GenBank/DDBJ databases">
        <title>Taxonomic proposal: Crassvirales, a new order of highly abundant and diverse bacterial viruses.</title>
        <authorList>
            <person name="Shkoporov A.N."/>
            <person name="Stockdale S.R."/>
            <person name="Guerin E."/>
            <person name="Ross R.P."/>
            <person name="Hill C."/>
        </authorList>
    </citation>
    <scope>NUCLEOTIDE SEQUENCE [LARGE SCALE GENOMIC DNA]</scope>
</reference>
<evidence type="ECO:0000313" key="1">
    <source>
        <dbReference type="EMBL" id="QOR59677.1"/>
    </source>
</evidence>
<keyword evidence="2" id="KW-1185">Reference proteome</keyword>
<proteinExistence type="predicted"/>
<dbReference type="Proteomes" id="UP000594055">
    <property type="component" value="Segment"/>
</dbReference>
<sequence length="71" mass="8147">MEIVVLDYQSSTVDCIKIPEEVANKIDNVEEYLKAIGYNADSISFMVGSKIMFKKKRALTPPHIVDYNYLF</sequence>